<dbReference type="GO" id="GO:0008081">
    <property type="term" value="F:phosphoric diester hydrolase activity"/>
    <property type="evidence" value="ECO:0007669"/>
    <property type="project" value="InterPro"/>
</dbReference>
<gene>
    <name evidence="1" type="ORF">D3H35_07585</name>
</gene>
<dbReference type="AlphaFoldDB" id="A0A398CXE3"/>
<dbReference type="EMBL" id="QXJM01000027">
    <property type="protein sequence ID" value="RIE04437.1"/>
    <property type="molecule type" value="Genomic_DNA"/>
</dbReference>
<dbReference type="Proteomes" id="UP000266340">
    <property type="component" value="Unassembled WGS sequence"/>
</dbReference>
<reference evidence="1 2" key="1">
    <citation type="submission" date="2018-09" db="EMBL/GenBank/DDBJ databases">
        <title>Cohnella cavernae sp. nov., isolated from a karst cave.</title>
        <authorList>
            <person name="Zhu H."/>
        </authorList>
    </citation>
    <scope>NUCLEOTIDE SEQUENCE [LARGE SCALE GENOMIC DNA]</scope>
    <source>
        <strain evidence="1 2">K2E09-144</strain>
    </source>
</reference>
<dbReference type="SUPFAM" id="SSF51695">
    <property type="entry name" value="PLC-like phosphodiesterases"/>
    <property type="match status" value="1"/>
</dbReference>
<accession>A0A398CXE3</accession>
<organism evidence="1 2">
    <name type="scientific">Cohnella faecalis</name>
    <dbReference type="NCBI Taxonomy" id="2315694"/>
    <lineage>
        <taxon>Bacteria</taxon>
        <taxon>Bacillati</taxon>
        <taxon>Bacillota</taxon>
        <taxon>Bacilli</taxon>
        <taxon>Bacillales</taxon>
        <taxon>Paenibacillaceae</taxon>
        <taxon>Cohnella</taxon>
    </lineage>
</organism>
<sequence length="132" mass="14981">MSHGFHHGPITVAATLDDLISQVTAFYTEDWQKRQNEIIILDFTHFDNYDDKERPGALQSFFTALYNSSLNPYLIPQGSFGPNTTLNSLWTASTQQRVIASVNFDPSSYQNTGNIWNGKKLFADEWDVPNFA</sequence>
<name>A0A398CXE3_9BACL</name>
<dbReference type="InterPro" id="IPR017946">
    <property type="entry name" value="PLC-like_Pdiesterase_TIM-brl"/>
</dbReference>
<keyword evidence="2" id="KW-1185">Reference proteome</keyword>
<comment type="caution">
    <text evidence="1">The sequence shown here is derived from an EMBL/GenBank/DDBJ whole genome shotgun (WGS) entry which is preliminary data.</text>
</comment>
<proteinExistence type="predicted"/>
<protein>
    <submittedName>
        <fullName evidence="1">Uncharacterized protein</fullName>
    </submittedName>
</protein>
<dbReference type="Gene3D" id="3.20.20.190">
    <property type="entry name" value="Phosphatidylinositol (PI) phosphodiesterase"/>
    <property type="match status" value="1"/>
</dbReference>
<evidence type="ECO:0000313" key="1">
    <source>
        <dbReference type="EMBL" id="RIE04437.1"/>
    </source>
</evidence>
<dbReference type="GO" id="GO:0006629">
    <property type="term" value="P:lipid metabolic process"/>
    <property type="evidence" value="ECO:0007669"/>
    <property type="project" value="InterPro"/>
</dbReference>
<evidence type="ECO:0000313" key="2">
    <source>
        <dbReference type="Proteomes" id="UP000266340"/>
    </source>
</evidence>
<dbReference type="RefSeq" id="WP_119148476.1">
    <property type="nucleotide sequence ID" value="NZ_QXJM01000027.1"/>
</dbReference>